<dbReference type="Proteomes" id="UP000429980">
    <property type="component" value="Unassembled WGS sequence"/>
</dbReference>
<name>A0A6I7THG2_9BACI</name>
<sequence>MWIIQRKRRKKQLIVNNEKHKTSGLVFFLFPSSFYFL</sequence>
<evidence type="ECO:0000313" key="3">
    <source>
        <dbReference type="Proteomes" id="UP000185604"/>
    </source>
</evidence>
<dbReference type="EMBL" id="NILF01000069">
    <property type="protein sequence ID" value="TWL32806.1"/>
    <property type="molecule type" value="Genomic_DNA"/>
</dbReference>
<reference evidence="1 3" key="1">
    <citation type="journal article" date="2016" name="Front. Microbiol.">
        <title>High-Level Heat Resistance of Spores of Bacillus amyloliquefaciens and Bacillus licheniformis Results from the Presence of a spoVA Operon in a Tn1546 Transposon.</title>
        <authorList>
            <person name="Berendsen E.M."/>
            <person name="Koning R.A."/>
            <person name="Boekhorst J."/>
            <person name="de Jong A."/>
            <person name="Kuipers O.P."/>
            <person name="Wells-Bennik M.H."/>
        </authorList>
    </citation>
    <scope>NUCLEOTIDE SEQUENCE [LARGE SCALE GENOMIC DNA]</scope>
    <source>
        <strain evidence="1 3">B4121</strain>
    </source>
</reference>
<dbReference type="AlphaFoldDB" id="A0A6I7THG2"/>
<proteinExistence type="predicted"/>
<organism evidence="1 3">
    <name type="scientific">Bacillus paralicheniformis</name>
    <dbReference type="NCBI Taxonomy" id="1648923"/>
    <lineage>
        <taxon>Bacteria</taxon>
        <taxon>Bacillati</taxon>
        <taxon>Bacillota</taxon>
        <taxon>Bacilli</taxon>
        <taxon>Bacillales</taxon>
        <taxon>Bacillaceae</taxon>
        <taxon>Bacillus</taxon>
    </lineage>
</organism>
<evidence type="ECO:0000313" key="1">
    <source>
        <dbReference type="EMBL" id="OLF87595.1"/>
    </source>
</evidence>
<gene>
    <name evidence="1" type="ORF">B4121_4047</name>
    <name evidence="2" type="ORF">CHCC15381_1028</name>
</gene>
<evidence type="ECO:0000313" key="2">
    <source>
        <dbReference type="EMBL" id="TWL32806.1"/>
    </source>
</evidence>
<protein>
    <submittedName>
        <fullName evidence="1">Uncharacterized protein</fullName>
    </submittedName>
</protein>
<keyword evidence="4" id="KW-1185">Reference proteome</keyword>
<dbReference type="Proteomes" id="UP000185604">
    <property type="component" value="Unassembled WGS sequence"/>
</dbReference>
<reference evidence="2 4" key="2">
    <citation type="submission" date="2019-06" db="EMBL/GenBank/DDBJ databases">
        <title>Genome sequence analysis of &gt;100 Bacillus licheniformis strains suggests intrinsic resistance to this species.</title>
        <authorList>
            <person name="Wels M."/>
            <person name="Siezen R.J."/>
            <person name="Johansen E."/>
            <person name="Stuer-Lauridsen B."/>
            <person name="Bjerre K."/>
            <person name="Nielsen B.K.K."/>
        </authorList>
    </citation>
    <scope>NUCLEOTIDE SEQUENCE [LARGE SCALE GENOMIC DNA]</scope>
    <source>
        <strain evidence="2 4">BAC-15381</strain>
    </source>
</reference>
<dbReference type="EMBL" id="LKPO01000026">
    <property type="protein sequence ID" value="OLF87595.1"/>
    <property type="molecule type" value="Genomic_DNA"/>
</dbReference>
<evidence type="ECO:0000313" key="4">
    <source>
        <dbReference type="Proteomes" id="UP000429980"/>
    </source>
</evidence>
<comment type="caution">
    <text evidence="1">The sequence shown here is derived from an EMBL/GenBank/DDBJ whole genome shotgun (WGS) entry which is preliminary data.</text>
</comment>
<accession>A0A6I7THG2</accession>